<evidence type="ECO:0000259" key="1">
    <source>
        <dbReference type="Pfam" id="PF14860"/>
    </source>
</evidence>
<reference evidence="2 3" key="1">
    <citation type="submission" date="2018-08" db="EMBL/GenBank/DDBJ databases">
        <title>Genome Sequences of Legionella pneumophila subsp. pneumophila Isolates, Recovered from a Drinking Water System in a Large Builging.</title>
        <authorList>
            <person name="Gomez-Alvarez V."/>
            <person name="Boczek L."/>
            <person name="King D."/>
            <person name="Pemberton A."/>
            <person name="Pfaller S."/>
            <person name="Rodgers M."/>
            <person name="Santodomingo J."/>
            <person name="Revetta R."/>
        </authorList>
    </citation>
    <scope>NUCLEOTIDE SEQUENCE [LARGE SCALE GENOMIC DNA]</scope>
    <source>
        <strain evidence="2 3">L01C.1</strain>
    </source>
</reference>
<dbReference type="GO" id="GO:0031267">
    <property type="term" value="F:small GTPase binding"/>
    <property type="evidence" value="ECO:0007669"/>
    <property type="project" value="InterPro"/>
</dbReference>
<name>A0A3A6W344_LEGPN</name>
<dbReference type="AlphaFoldDB" id="A0A3A6W344"/>
<evidence type="ECO:0000313" key="3">
    <source>
        <dbReference type="Proteomes" id="UP000277145"/>
    </source>
</evidence>
<dbReference type="InterPro" id="IPR028057">
    <property type="entry name" value="DrrA_P4M"/>
</dbReference>
<dbReference type="Proteomes" id="UP000277145">
    <property type="component" value="Unassembled WGS sequence"/>
</dbReference>
<evidence type="ECO:0000313" key="2">
    <source>
        <dbReference type="EMBL" id="RJY34473.1"/>
    </source>
</evidence>
<dbReference type="CDD" id="cd22555">
    <property type="entry name" value="Lpg2603_kinase"/>
    <property type="match status" value="1"/>
</dbReference>
<dbReference type="EMBL" id="QWDR01000001">
    <property type="protein sequence ID" value="RJY34473.1"/>
    <property type="molecule type" value="Genomic_DNA"/>
</dbReference>
<proteinExistence type="predicted"/>
<dbReference type="Pfam" id="PF14860">
    <property type="entry name" value="DrrA_P4M"/>
    <property type="match status" value="1"/>
</dbReference>
<sequence>MCSEFFFTIMLKYSTNMLELAMPKINKIVNGTDLTPHYLSEPNKEFKIYRYNKEVYAVRFENDEPMDYVLMWKSHKSGHTQKSEMIKNTEEDYKELGKGEQGTVYEKTEDKAMKVSRGRHPREFYEEINLHIIEQQFFLKYHGIQEHFVLGLWNIKNEENVYFYMPKINAIPINKKIDQPKIEEFVLALKELNDAGYWHPDLANNPYHISPQNLIATEEMVKTIDLDGGFRYDKGRVDELSRKSLVYGKDQWLYVYNFIYPPTDEEDNRIDWKVPIEKWYENNRDESLSDNPHTLLRFYHEGLIALPKKLAHDLHETILEELSQDKKFKKHSLEVGVNRFFSPKKQGIYEGLKGDGLKKVILKELRDSLTEIRTMEQLEEKKLEFLASPEMQILAEGQDKTTKALNLKTSSRKKVMVIFKEAEERILNSPNVSI</sequence>
<feature type="domain" description="DrrA phosphatidylinositol 4-phosphate binding" evidence="1">
    <location>
        <begin position="327"/>
        <end position="429"/>
    </location>
</feature>
<dbReference type="InterPro" id="IPR038346">
    <property type="entry name" value="DrrA_PI4P-bd_sf"/>
</dbReference>
<dbReference type="GO" id="GO:0044161">
    <property type="term" value="C:host cell cytoplasmic vesicle"/>
    <property type="evidence" value="ECO:0007669"/>
    <property type="project" value="InterPro"/>
</dbReference>
<organism evidence="2 3">
    <name type="scientific">Legionella pneumophila subsp. pneumophila</name>
    <dbReference type="NCBI Taxonomy" id="91891"/>
    <lineage>
        <taxon>Bacteria</taxon>
        <taxon>Pseudomonadati</taxon>
        <taxon>Pseudomonadota</taxon>
        <taxon>Gammaproteobacteria</taxon>
        <taxon>Legionellales</taxon>
        <taxon>Legionellaceae</taxon>
        <taxon>Legionella</taxon>
    </lineage>
</organism>
<dbReference type="Gene3D" id="1.20.1280.280">
    <property type="match status" value="1"/>
</dbReference>
<comment type="caution">
    <text evidence="2">The sequence shown here is derived from an EMBL/GenBank/DDBJ whole genome shotgun (WGS) entry which is preliminary data.</text>
</comment>
<gene>
    <name evidence="2" type="ORF">D1H98_06690</name>
</gene>
<protein>
    <submittedName>
        <fullName evidence="2">Dot/Icm T4SS effector</fullName>
    </submittedName>
</protein>
<accession>A0A3A6W344</accession>
<dbReference type="RefSeq" id="WP_080020103.1">
    <property type="nucleotide sequence ID" value="NZ_CP021281.1"/>
</dbReference>